<organism evidence="4 5">
    <name type="scientific">Aureimonas phyllosphaerae</name>
    <dbReference type="NCBI Taxonomy" id="1166078"/>
    <lineage>
        <taxon>Bacteria</taxon>
        <taxon>Pseudomonadati</taxon>
        <taxon>Pseudomonadota</taxon>
        <taxon>Alphaproteobacteria</taxon>
        <taxon>Hyphomicrobiales</taxon>
        <taxon>Aurantimonadaceae</taxon>
        <taxon>Aureimonas</taxon>
    </lineage>
</organism>
<dbReference type="Gene3D" id="3.40.630.30">
    <property type="match status" value="1"/>
</dbReference>
<dbReference type="Proteomes" id="UP000531216">
    <property type="component" value="Unassembled WGS sequence"/>
</dbReference>
<dbReference type="InterPro" id="IPR000182">
    <property type="entry name" value="GNAT_dom"/>
</dbReference>
<keyword evidence="5" id="KW-1185">Reference proteome</keyword>
<reference evidence="4 5" key="1">
    <citation type="submission" date="2020-08" db="EMBL/GenBank/DDBJ databases">
        <title>Genomic Encyclopedia of Type Strains, Phase IV (KMG-IV): sequencing the most valuable type-strain genomes for metagenomic binning, comparative biology and taxonomic classification.</title>
        <authorList>
            <person name="Goeker M."/>
        </authorList>
    </citation>
    <scope>NUCLEOTIDE SEQUENCE [LARGE SCALE GENOMIC DNA]</scope>
    <source>
        <strain evidence="4 5">DSM 25024</strain>
    </source>
</reference>
<protein>
    <submittedName>
        <fullName evidence="4">Ribosomal protein S18 acetylase RimI-like enzyme</fullName>
    </submittedName>
</protein>
<proteinExistence type="predicted"/>
<dbReference type="PANTHER" id="PTHR43877">
    <property type="entry name" value="AMINOALKYLPHOSPHONATE N-ACETYLTRANSFERASE-RELATED-RELATED"/>
    <property type="match status" value="1"/>
</dbReference>
<dbReference type="GO" id="GO:0016747">
    <property type="term" value="F:acyltransferase activity, transferring groups other than amino-acyl groups"/>
    <property type="evidence" value="ECO:0007669"/>
    <property type="project" value="InterPro"/>
</dbReference>
<keyword evidence="4" id="KW-0687">Ribonucleoprotein</keyword>
<evidence type="ECO:0000256" key="2">
    <source>
        <dbReference type="ARBA" id="ARBA00023315"/>
    </source>
</evidence>
<dbReference type="CDD" id="cd04301">
    <property type="entry name" value="NAT_SF"/>
    <property type="match status" value="1"/>
</dbReference>
<dbReference type="InterPro" id="IPR056935">
    <property type="entry name" value="Rv0428c-like_C"/>
</dbReference>
<evidence type="ECO:0000313" key="5">
    <source>
        <dbReference type="Proteomes" id="UP000531216"/>
    </source>
</evidence>
<accession>A0A7W6BTD6</accession>
<dbReference type="InterPro" id="IPR050832">
    <property type="entry name" value="Bact_Acetyltransf"/>
</dbReference>
<dbReference type="GO" id="GO:0005840">
    <property type="term" value="C:ribosome"/>
    <property type="evidence" value="ECO:0007669"/>
    <property type="project" value="UniProtKB-KW"/>
</dbReference>
<feature type="domain" description="N-acetyltransferase" evidence="3">
    <location>
        <begin position="115"/>
        <end position="254"/>
    </location>
</feature>
<comment type="caution">
    <text evidence="4">The sequence shown here is derived from an EMBL/GenBank/DDBJ whole genome shotgun (WGS) entry which is preliminary data.</text>
</comment>
<evidence type="ECO:0000256" key="1">
    <source>
        <dbReference type="ARBA" id="ARBA00022679"/>
    </source>
</evidence>
<keyword evidence="4" id="KW-0689">Ribosomal protein</keyword>
<dbReference type="InterPro" id="IPR016181">
    <property type="entry name" value="Acyl_CoA_acyltransferase"/>
</dbReference>
<dbReference type="SUPFAM" id="SSF55729">
    <property type="entry name" value="Acyl-CoA N-acyltransferases (Nat)"/>
    <property type="match status" value="1"/>
</dbReference>
<name>A0A7W6BTD6_9HYPH</name>
<keyword evidence="2" id="KW-0012">Acyltransferase</keyword>
<dbReference type="Pfam" id="PF24553">
    <property type="entry name" value="Rv0428c_C"/>
    <property type="match status" value="1"/>
</dbReference>
<keyword evidence="1" id="KW-0808">Transferase</keyword>
<dbReference type="AlphaFoldDB" id="A0A7W6BTD6"/>
<evidence type="ECO:0000313" key="4">
    <source>
        <dbReference type="EMBL" id="MBB3935975.1"/>
    </source>
</evidence>
<dbReference type="EMBL" id="JACIDO010000004">
    <property type="protein sequence ID" value="MBB3935975.1"/>
    <property type="molecule type" value="Genomic_DNA"/>
</dbReference>
<evidence type="ECO:0000259" key="3">
    <source>
        <dbReference type="PROSITE" id="PS51186"/>
    </source>
</evidence>
<gene>
    <name evidence="4" type="ORF">GGR05_002125</name>
</gene>
<dbReference type="PROSITE" id="PS51186">
    <property type="entry name" value="GNAT"/>
    <property type="match status" value="1"/>
</dbReference>
<sequence length="254" mass="27895">MPRLTVVRRLEAAGFRAWPASSTFYDGTWAVRVTTSFPAKRLNSVNPLDPADDAEIEARIERAEARFAAVGRPLVFRQSPLAPPRLIRHLDEAGWSSFGESIVYTADLASLDLAEAIDRIPLQDARRYLEASLVVHRRPPALREGLEAVLASIRPPAAYFVRENDEGRPIAVALAISDNDLAGILDVAVDSGYRRQGIGIDLVATALRHTAHKGARTGWLQVEAENAAGRALYARLGFTEAYRYVYRAPPGIIV</sequence>